<dbReference type="EMBL" id="FN668640">
    <property type="protein sequence ID" value="CBK21001.2"/>
    <property type="molecule type" value="Genomic_DNA"/>
</dbReference>
<organism evidence="4">
    <name type="scientific">Blastocystis hominis</name>
    <dbReference type="NCBI Taxonomy" id="12968"/>
    <lineage>
        <taxon>Eukaryota</taxon>
        <taxon>Sar</taxon>
        <taxon>Stramenopiles</taxon>
        <taxon>Bigyra</taxon>
        <taxon>Opalozoa</taxon>
        <taxon>Opalinata</taxon>
        <taxon>Blastocystidae</taxon>
        <taxon>Blastocystis</taxon>
    </lineage>
</organism>
<proteinExistence type="inferred from homology"/>
<accession>D8LYW2</accession>
<sequence length="522" mass="57808">MATSLVCGIDLGTSNSLCAVSYGSTQELVNIGSSKTAISSTVQYDNSGAIFVGVEGGAKDSVTIRFAKRIIGTPVNEMGELAKLSYGSEIVELADHYAGFLIRRHGKEERIGPVDVEAEILKEIRHHVNKKLSTVVVGVPAKFNQLQRECTLAACRKVFEAPINVKLLDEPVAAIIHYFESNRNFEPGLYLVYDFGSGTFDLTLVKYEKVDTYDIKERDGDDKLGGTDIDQALLEYVYMISRNKYHFDLEEMINKSEKMKAVLLKRCEEMKMIIAARGQGSIDITEFIPEENRPVAATDDDDEVSITIDKPTFNALIQKIVDKTTNMIDKLLEKYNKDNIKAIILVGGTTSIPLISETLRKKYQININENISKTDCVAKGACIYAGKEGNLEPSSSGVSAIEVKTTSKCSFGVAVLGGKICPLIDRGEQLPCKKSKLFTTTEDDQQLISTAIYEGEGDFQKNCRLIKTIKFDGIKKARKGVPRIQITYEVDAFYNLTVTCSEMINETQFKPYISETLTVSTE</sequence>
<gene>
    <name evidence="4" type="ORF">GSBLH_T00006222001</name>
</gene>
<keyword evidence="5" id="KW-1185">Reference proteome</keyword>
<evidence type="ECO:0000313" key="5">
    <source>
        <dbReference type="Proteomes" id="UP000008312"/>
    </source>
</evidence>
<dbReference type="Proteomes" id="UP000008312">
    <property type="component" value="Unassembled WGS sequence"/>
</dbReference>
<dbReference type="SUPFAM" id="SSF100920">
    <property type="entry name" value="Heat shock protein 70kD (HSP70), peptide-binding domain"/>
    <property type="match status" value="1"/>
</dbReference>
<evidence type="ECO:0000256" key="3">
    <source>
        <dbReference type="RuleBase" id="RU003322"/>
    </source>
</evidence>
<keyword evidence="2 3" id="KW-0067">ATP-binding</keyword>
<dbReference type="RefSeq" id="XP_012895049.1">
    <property type="nucleotide sequence ID" value="XM_013039595.1"/>
</dbReference>
<dbReference type="AlphaFoldDB" id="D8LYW2"/>
<dbReference type="OrthoDB" id="3037355at2759"/>
<dbReference type="Gene3D" id="3.30.420.40">
    <property type="match status" value="2"/>
</dbReference>
<dbReference type="InterPro" id="IPR029047">
    <property type="entry name" value="HSP70_peptide-bd_sf"/>
</dbReference>
<dbReference type="InterPro" id="IPR043129">
    <property type="entry name" value="ATPase_NBD"/>
</dbReference>
<dbReference type="InParanoid" id="D8LYW2"/>
<dbReference type="GO" id="GO:0140662">
    <property type="term" value="F:ATP-dependent protein folding chaperone"/>
    <property type="evidence" value="ECO:0007669"/>
    <property type="project" value="InterPro"/>
</dbReference>
<dbReference type="Gene3D" id="2.60.34.10">
    <property type="entry name" value="Substrate Binding Domain Of DNAk, Chain A, domain 1"/>
    <property type="match status" value="1"/>
</dbReference>
<evidence type="ECO:0008006" key="6">
    <source>
        <dbReference type="Google" id="ProtNLM"/>
    </source>
</evidence>
<dbReference type="PRINTS" id="PR00301">
    <property type="entry name" value="HEATSHOCK70"/>
</dbReference>
<name>D8LYW2_BLAHO</name>
<dbReference type="PANTHER" id="PTHR19375">
    <property type="entry name" value="HEAT SHOCK PROTEIN 70KDA"/>
    <property type="match status" value="1"/>
</dbReference>
<dbReference type="PROSITE" id="PS00297">
    <property type="entry name" value="HSP70_1"/>
    <property type="match status" value="1"/>
</dbReference>
<comment type="similarity">
    <text evidence="3">Belongs to the heat shock protein 70 family.</text>
</comment>
<dbReference type="SUPFAM" id="SSF53067">
    <property type="entry name" value="Actin-like ATPase domain"/>
    <property type="match status" value="2"/>
</dbReference>
<keyword evidence="1 3" id="KW-0547">Nucleotide-binding</keyword>
<reference evidence="4" key="1">
    <citation type="submission" date="2010-02" db="EMBL/GenBank/DDBJ databases">
        <title>Sequencing and annotation of the Blastocystis hominis genome.</title>
        <authorList>
            <person name="Wincker P."/>
        </authorList>
    </citation>
    <scope>NUCLEOTIDE SEQUENCE</scope>
    <source>
        <strain evidence="4">Singapore isolate B</strain>
    </source>
</reference>
<dbReference type="Gene3D" id="3.90.640.10">
    <property type="entry name" value="Actin, Chain A, domain 4"/>
    <property type="match status" value="1"/>
</dbReference>
<dbReference type="InterPro" id="IPR018181">
    <property type="entry name" value="Heat_shock_70_CS"/>
</dbReference>
<evidence type="ECO:0000313" key="4">
    <source>
        <dbReference type="EMBL" id="CBK21001.2"/>
    </source>
</evidence>
<dbReference type="PROSITE" id="PS00329">
    <property type="entry name" value="HSP70_2"/>
    <property type="match status" value="1"/>
</dbReference>
<dbReference type="Pfam" id="PF00012">
    <property type="entry name" value="HSP70"/>
    <property type="match status" value="1"/>
</dbReference>
<protein>
    <recommendedName>
        <fullName evidence="6">Heat shock protein 70</fullName>
    </recommendedName>
</protein>
<dbReference type="OMA" id="EMINETQ"/>
<dbReference type="GeneID" id="24922347"/>
<evidence type="ECO:0000256" key="2">
    <source>
        <dbReference type="ARBA" id="ARBA00022840"/>
    </source>
</evidence>
<evidence type="ECO:0000256" key="1">
    <source>
        <dbReference type="ARBA" id="ARBA00022741"/>
    </source>
</evidence>
<dbReference type="GO" id="GO:0005524">
    <property type="term" value="F:ATP binding"/>
    <property type="evidence" value="ECO:0007669"/>
    <property type="project" value="UniProtKB-KW"/>
</dbReference>
<dbReference type="InterPro" id="IPR013126">
    <property type="entry name" value="Hsp_70_fam"/>
</dbReference>